<comment type="caution">
    <text evidence="2">The sequence shown here is derived from an EMBL/GenBank/DDBJ whole genome shotgun (WGS) entry which is preliminary data.</text>
</comment>
<evidence type="ECO:0000256" key="1">
    <source>
        <dbReference type="SAM" id="MobiDB-lite"/>
    </source>
</evidence>
<gene>
    <name evidence="2" type="ORF">OKA104_LOCUS6267</name>
</gene>
<dbReference type="AlphaFoldDB" id="A0A818MRV8"/>
<proteinExistence type="predicted"/>
<protein>
    <submittedName>
        <fullName evidence="2">Uncharacterized protein</fullName>
    </submittedName>
</protein>
<sequence length="332" mass="38720">MNNRINRDAGYVLVQDKKQSKGTQYYDSDDDDDNDSQMATVTRRVIRTKPTKEQRIKYISTDDLQYDHRRQSIVEPNSRKLKMRRTSNGDPVVLDEDDNVIKIIRNARSPTPPPVIKNRSVKIRPLVLDEDDNVIKIIRNARSPTPPPVIKNRSVKIRPRQPQTLYYETSDGQFVTQPPKNHTIIKPRTELIYRDDEPTKLLRKLIIDPRTGDQETIYENKPQKQHRKKYIVRKQINESPLDSDDEDGQQIQPQYVQVVQRQPLPMQTIIKQEKPTSKYVMIRKKVDSEPVYGLSSSSSIPTLKNNQRIVYETPTKKPSATYVYSTSGKYYK</sequence>
<evidence type="ECO:0000313" key="2">
    <source>
        <dbReference type="EMBL" id="CAF3594079.1"/>
    </source>
</evidence>
<dbReference type="EMBL" id="CAJOAY010000228">
    <property type="protein sequence ID" value="CAF3594079.1"/>
    <property type="molecule type" value="Genomic_DNA"/>
</dbReference>
<name>A0A818MRV8_9BILA</name>
<dbReference type="Proteomes" id="UP000663881">
    <property type="component" value="Unassembled WGS sequence"/>
</dbReference>
<evidence type="ECO:0000313" key="3">
    <source>
        <dbReference type="Proteomes" id="UP000663881"/>
    </source>
</evidence>
<reference evidence="2" key="1">
    <citation type="submission" date="2021-02" db="EMBL/GenBank/DDBJ databases">
        <authorList>
            <person name="Nowell W R."/>
        </authorList>
    </citation>
    <scope>NUCLEOTIDE SEQUENCE</scope>
</reference>
<organism evidence="2 3">
    <name type="scientific">Adineta steineri</name>
    <dbReference type="NCBI Taxonomy" id="433720"/>
    <lineage>
        <taxon>Eukaryota</taxon>
        <taxon>Metazoa</taxon>
        <taxon>Spiralia</taxon>
        <taxon>Gnathifera</taxon>
        <taxon>Rotifera</taxon>
        <taxon>Eurotatoria</taxon>
        <taxon>Bdelloidea</taxon>
        <taxon>Adinetida</taxon>
        <taxon>Adinetidae</taxon>
        <taxon>Adineta</taxon>
    </lineage>
</organism>
<accession>A0A818MRV8</accession>
<feature type="region of interest" description="Disordered" evidence="1">
    <location>
        <begin position="1"/>
        <end position="37"/>
    </location>
</feature>